<sequence>MIPPCDPSILEHNPQFKRLYENLTAGLLNPDGSTHTKPDPAHEAVVEDLKQCQIKGSRKRITSQTLRQLAFAGDTELRDDCHDNLAIISIYLDTPCTAIESDTPTSESQDTRQGNGPGQEPKQNDALALLSPEFESFYSHIPTFILQFSNILSKAVQDLRNIATIPTDPTAASAEPESTTSRTRSGPVRSTSDHYSRAKARDRRVRTSMAPVPLLSSQLRGRVHALRRAQISDLPSARRQMAVTAAEVLAIRSQVLERTVLILERVKHGALARATKAKAEHLAVVAQGVEGKLEVTKLEIAATLYTPETLSALTRYKQHLREVRGRLDERREIAIEELKGYGQIEGVESKSEGVDQSTGAGGGTLAEIARRYGALANEIEDVKIEIARLGE</sequence>
<feature type="compositionally biased region" description="Polar residues" evidence="1">
    <location>
        <begin position="176"/>
        <end position="190"/>
    </location>
</feature>
<keyword evidence="3" id="KW-1185">Reference proteome</keyword>
<name>A0A9W9KKT4_9EURO</name>
<comment type="caution">
    <text evidence="2">The sequence shown here is derived from an EMBL/GenBank/DDBJ whole genome shotgun (WGS) entry which is preliminary data.</text>
</comment>
<evidence type="ECO:0000256" key="1">
    <source>
        <dbReference type="SAM" id="MobiDB-lite"/>
    </source>
</evidence>
<dbReference type="OrthoDB" id="66964at2759"/>
<proteinExistence type="predicted"/>
<reference evidence="2" key="1">
    <citation type="submission" date="2022-11" db="EMBL/GenBank/DDBJ databases">
        <authorList>
            <person name="Petersen C."/>
        </authorList>
    </citation>
    <scope>NUCLEOTIDE SEQUENCE</scope>
    <source>
        <strain evidence="2">IBT 30069</strain>
    </source>
</reference>
<protein>
    <submittedName>
        <fullName evidence="2">Uncharacterized protein</fullName>
    </submittedName>
</protein>
<evidence type="ECO:0000313" key="3">
    <source>
        <dbReference type="Proteomes" id="UP001149165"/>
    </source>
</evidence>
<dbReference type="EMBL" id="JAPQKH010000003">
    <property type="protein sequence ID" value="KAJ5109037.1"/>
    <property type="molecule type" value="Genomic_DNA"/>
</dbReference>
<feature type="region of interest" description="Disordered" evidence="1">
    <location>
        <begin position="167"/>
        <end position="203"/>
    </location>
</feature>
<dbReference type="AlphaFoldDB" id="A0A9W9KKT4"/>
<evidence type="ECO:0000313" key="2">
    <source>
        <dbReference type="EMBL" id="KAJ5109037.1"/>
    </source>
</evidence>
<feature type="region of interest" description="Disordered" evidence="1">
    <location>
        <begin position="99"/>
        <end position="124"/>
    </location>
</feature>
<reference evidence="2" key="2">
    <citation type="journal article" date="2023" name="IMA Fungus">
        <title>Comparative genomic study of the Penicillium genus elucidates a diverse pangenome and 15 lateral gene transfer events.</title>
        <authorList>
            <person name="Petersen C."/>
            <person name="Sorensen T."/>
            <person name="Nielsen M.R."/>
            <person name="Sondergaard T.E."/>
            <person name="Sorensen J.L."/>
            <person name="Fitzpatrick D.A."/>
            <person name="Frisvad J.C."/>
            <person name="Nielsen K.L."/>
        </authorList>
    </citation>
    <scope>NUCLEOTIDE SEQUENCE</scope>
    <source>
        <strain evidence="2">IBT 30069</strain>
    </source>
</reference>
<organism evidence="2 3">
    <name type="scientific">Penicillium angulare</name>
    <dbReference type="NCBI Taxonomy" id="116970"/>
    <lineage>
        <taxon>Eukaryota</taxon>
        <taxon>Fungi</taxon>
        <taxon>Dikarya</taxon>
        <taxon>Ascomycota</taxon>
        <taxon>Pezizomycotina</taxon>
        <taxon>Eurotiomycetes</taxon>
        <taxon>Eurotiomycetidae</taxon>
        <taxon>Eurotiales</taxon>
        <taxon>Aspergillaceae</taxon>
        <taxon>Penicillium</taxon>
    </lineage>
</organism>
<accession>A0A9W9KKT4</accession>
<dbReference type="Proteomes" id="UP001149165">
    <property type="component" value="Unassembled WGS sequence"/>
</dbReference>
<gene>
    <name evidence="2" type="ORF">N7456_005712</name>
</gene>
<feature type="compositionally biased region" description="Polar residues" evidence="1">
    <location>
        <begin position="100"/>
        <end position="114"/>
    </location>
</feature>